<evidence type="ECO:0000313" key="1">
    <source>
        <dbReference type="EMBL" id="AQN32631.1"/>
    </source>
</evidence>
<proteinExistence type="predicted"/>
<dbReference type="EMBL" id="KX987999">
    <property type="protein sequence ID" value="AQN32631.1"/>
    <property type="molecule type" value="Genomic_DNA"/>
</dbReference>
<organism evidence="1 2">
    <name type="scientific">Bacillus phage BCP12</name>
    <dbReference type="NCBI Taxonomy" id="1913122"/>
    <lineage>
        <taxon>Viruses</taxon>
        <taxon>Duplodnaviria</taxon>
        <taxon>Heunggongvirae</taxon>
        <taxon>Uroviricota</taxon>
        <taxon>Caudoviricetes</taxon>
        <taxon>Herelleviridae</taxon>
        <taxon>Bastillevirinae</taxon>
        <taxon>Tsarbombavirus</taxon>
        <taxon>Tsarbombavirus BCP78</taxon>
    </lineage>
</organism>
<sequence>MIGEIHPFRVICSNEDVVVGGILKFTDGSEGKVTSIRSVKFISMTTVEVIGRAKTTKIGAES</sequence>
<evidence type="ECO:0000313" key="2">
    <source>
        <dbReference type="Proteomes" id="UP000246806"/>
    </source>
</evidence>
<protein>
    <submittedName>
        <fullName evidence="1">Uncharacterized protein</fullName>
    </submittedName>
</protein>
<gene>
    <name evidence="1" type="ORF">BCP12_231</name>
</gene>
<dbReference type="Proteomes" id="UP000246806">
    <property type="component" value="Genome"/>
</dbReference>
<reference evidence="1 2" key="1">
    <citation type="submission" date="2016-10" db="EMBL/GenBank/DDBJ databases">
        <title>Complete Genome Sequence of Bacillus Phage BCP12.</title>
        <authorList>
            <person name="Ghosh K."/>
            <person name="Kim K.-P."/>
        </authorList>
    </citation>
    <scope>NUCLEOTIDE SEQUENCE [LARGE SCALE GENOMIC DNA]</scope>
</reference>
<name>A0A2S0CSF6_9CAUD</name>
<accession>A0A2S0CSF6</accession>